<protein>
    <submittedName>
        <fullName evidence="1">Uncharacterized protein</fullName>
    </submittedName>
</protein>
<dbReference type="Proteomes" id="UP001066276">
    <property type="component" value="Chromosome 2_1"/>
</dbReference>
<name>A0AAV7VHT6_PLEWA</name>
<reference evidence="1" key="1">
    <citation type="journal article" date="2022" name="bioRxiv">
        <title>Sequencing and chromosome-scale assembly of the giantPleurodeles waltlgenome.</title>
        <authorList>
            <person name="Brown T."/>
            <person name="Elewa A."/>
            <person name="Iarovenko S."/>
            <person name="Subramanian E."/>
            <person name="Araus A.J."/>
            <person name="Petzold A."/>
            <person name="Susuki M."/>
            <person name="Suzuki K.-i.T."/>
            <person name="Hayashi T."/>
            <person name="Toyoda A."/>
            <person name="Oliveira C."/>
            <person name="Osipova E."/>
            <person name="Leigh N.D."/>
            <person name="Simon A."/>
            <person name="Yun M.H."/>
        </authorList>
    </citation>
    <scope>NUCLEOTIDE SEQUENCE</scope>
    <source>
        <strain evidence="1">20211129_DDA</strain>
        <tissue evidence="1">Liver</tissue>
    </source>
</reference>
<comment type="caution">
    <text evidence="1">The sequence shown here is derived from an EMBL/GenBank/DDBJ whole genome shotgun (WGS) entry which is preliminary data.</text>
</comment>
<evidence type="ECO:0000313" key="2">
    <source>
        <dbReference type="Proteomes" id="UP001066276"/>
    </source>
</evidence>
<organism evidence="1 2">
    <name type="scientific">Pleurodeles waltl</name>
    <name type="common">Iberian ribbed newt</name>
    <dbReference type="NCBI Taxonomy" id="8319"/>
    <lineage>
        <taxon>Eukaryota</taxon>
        <taxon>Metazoa</taxon>
        <taxon>Chordata</taxon>
        <taxon>Craniata</taxon>
        <taxon>Vertebrata</taxon>
        <taxon>Euteleostomi</taxon>
        <taxon>Amphibia</taxon>
        <taxon>Batrachia</taxon>
        <taxon>Caudata</taxon>
        <taxon>Salamandroidea</taxon>
        <taxon>Salamandridae</taxon>
        <taxon>Pleurodelinae</taxon>
        <taxon>Pleurodeles</taxon>
    </lineage>
</organism>
<sequence length="77" mass="8636">MICKSASFGNRSRSIQILCLPLLNRLTRSQPYTRSVYRGGSVTRLVDKRRFNLRGVEERGVGPTYCNPPFEGTTGVT</sequence>
<dbReference type="AlphaFoldDB" id="A0AAV7VHT6"/>
<proteinExistence type="predicted"/>
<evidence type="ECO:0000313" key="1">
    <source>
        <dbReference type="EMBL" id="KAJ1200872.1"/>
    </source>
</evidence>
<keyword evidence="2" id="KW-1185">Reference proteome</keyword>
<dbReference type="EMBL" id="JANPWB010000003">
    <property type="protein sequence ID" value="KAJ1200872.1"/>
    <property type="molecule type" value="Genomic_DNA"/>
</dbReference>
<gene>
    <name evidence="1" type="ORF">NDU88_004693</name>
</gene>
<accession>A0AAV7VHT6</accession>